<organism evidence="1 2">
    <name type="scientific">Trifolium medium</name>
    <dbReference type="NCBI Taxonomy" id="97028"/>
    <lineage>
        <taxon>Eukaryota</taxon>
        <taxon>Viridiplantae</taxon>
        <taxon>Streptophyta</taxon>
        <taxon>Embryophyta</taxon>
        <taxon>Tracheophyta</taxon>
        <taxon>Spermatophyta</taxon>
        <taxon>Magnoliopsida</taxon>
        <taxon>eudicotyledons</taxon>
        <taxon>Gunneridae</taxon>
        <taxon>Pentapetalae</taxon>
        <taxon>rosids</taxon>
        <taxon>fabids</taxon>
        <taxon>Fabales</taxon>
        <taxon>Fabaceae</taxon>
        <taxon>Papilionoideae</taxon>
        <taxon>50 kb inversion clade</taxon>
        <taxon>NPAAA clade</taxon>
        <taxon>Hologalegina</taxon>
        <taxon>IRL clade</taxon>
        <taxon>Trifolieae</taxon>
        <taxon>Trifolium</taxon>
    </lineage>
</organism>
<dbReference type="EMBL" id="LXQA011465462">
    <property type="protein sequence ID" value="MCI98147.1"/>
    <property type="molecule type" value="Genomic_DNA"/>
</dbReference>
<feature type="non-terminal residue" evidence="1">
    <location>
        <position position="51"/>
    </location>
</feature>
<proteinExistence type="predicted"/>
<accession>A0A392WCI4</accession>
<dbReference type="Proteomes" id="UP000265520">
    <property type="component" value="Unassembled WGS sequence"/>
</dbReference>
<dbReference type="AlphaFoldDB" id="A0A392WCI4"/>
<sequence length="51" mass="6250">MVTLATYQLLGDVEYWWGNTSLMMEVGYEEFNWDNFKRKFLTKYFPETARE</sequence>
<reference evidence="1 2" key="1">
    <citation type="journal article" date="2018" name="Front. Plant Sci.">
        <title>Red Clover (Trifolium pratense) and Zigzag Clover (T. medium) - A Picture of Genomic Similarities and Differences.</title>
        <authorList>
            <person name="Dluhosova J."/>
            <person name="Istvanek J."/>
            <person name="Nedelnik J."/>
            <person name="Repkova J."/>
        </authorList>
    </citation>
    <scope>NUCLEOTIDE SEQUENCE [LARGE SCALE GENOMIC DNA]</scope>
    <source>
        <strain evidence="2">cv. 10/8</strain>
        <tissue evidence="1">Leaf</tissue>
    </source>
</reference>
<evidence type="ECO:0000313" key="1">
    <source>
        <dbReference type="EMBL" id="MCI98147.1"/>
    </source>
</evidence>
<evidence type="ECO:0000313" key="2">
    <source>
        <dbReference type="Proteomes" id="UP000265520"/>
    </source>
</evidence>
<comment type="caution">
    <text evidence="1">The sequence shown here is derived from an EMBL/GenBank/DDBJ whole genome shotgun (WGS) entry which is preliminary data.</text>
</comment>
<name>A0A392WCI4_9FABA</name>
<keyword evidence="2" id="KW-1185">Reference proteome</keyword>
<protein>
    <submittedName>
        <fullName evidence="1">Gag polyprotein</fullName>
    </submittedName>
</protein>